<dbReference type="RefSeq" id="WP_041048395.1">
    <property type="nucleotide sequence ID" value="NZ_JXAK01000025.1"/>
</dbReference>
<sequence length="68" mass="7801">MPKRLLVDEVWLERIAGSLNGLEYGTVQIVVHDGTIMQIDRTERRRFELHSTARIADLPAAEGRRKSK</sequence>
<comment type="caution">
    <text evidence="1">The sequence shown here is derived from an EMBL/GenBank/DDBJ whole genome shotgun (WGS) entry which is preliminary data.</text>
</comment>
<protein>
    <recommendedName>
        <fullName evidence="3">DUF2292 domain-containing protein</fullName>
    </recommendedName>
</protein>
<keyword evidence="2" id="KW-1185">Reference proteome</keyword>
<dbReference type="Proteomes" id="UP000031967">
    <property type="component" value="Unassembled WGS sequence"/>
</dbReference>
<proteinExistence type="predicted"/>
<evidence type="ECO:0000313" key="2">
    <source>
        <dbReference type="Proteomes" id="UP000031967"/>
    </source>
</evidence>
<evidence type="ECO:0000313" key="1">
    <source>
        <dbReference type="EMBL" id="KIL40187.1"/>
    </source>
</evidence>
<dbReference type="Pfam" id="PF10055">
    <property type="entry name" value="DUF2292"/>
    <property type="match status" value="1"/>
</dbReference>
<name>A0ABR5AGR6_9BACL</name>
<gene>
    <name evidence="1" type="ORF">SD70_15315</name>
</gene>
<evidence type="ECO:0008006" key="3">
    <source>
        <dbReference type="Google" id="ProtNLM"/>
    </source>
</evidence>
<accession>A0ABR5AGR6</accession>
<reference evidence="1 2" key="1">
    <citation type="submission" date="2014-12" db="EMBL/GenBank/DDBJ databases">
        <title>Draft genome sequence of Paenibacillus kamchatkensis strain B-2647.</title>
        <authorList>
            <person name="Karlyshev A.V."/>
            <person name="Kudryashova E.B."/>
        </authorList>
    </citation>
    <scope>NUCLEOTIDE SEQUENCE [LARGE SCALE GENOMIC DNA]</scope>
    <source>
        <strain evidence="1 2">VKM B-2647</strain>
    </source>
</reference>
<dbReference type="EMBL" id="JXAK01000025">
    <property type="protein sequence ID" value="KIL40187.1"/>
    <property type="molecule type" value="Genomic_DNA"/>
</dbReference>
<dbReference type="InterPro" id="IPR018743">
    <property type="entry name" value="DUF2292"/>
</dbReference>
<organism evidence="1 2">
    <name type="scientific">Gordoniibacillus kamchatkensis</name>
    <dbReference type="NCBI Taxonomy" id="1590651"/>
    <lineage>
        <taxon>Bacteria</taxon>
        <taxon>Bacillati</taxon>
        <taxon>Bacillota</taxon>
        <taxon>Bacilli</taxon>
        <taxon>Bacillales</taxon>
        <taxon>Paenibacillaceae</taxon>
        <taxon>Gordoniibacillus</taxon>
    </lineage>
</organism>